<dbReference type="EMBL" id="CAADRM010000002">
    <property type="protein sequence ID" value="VFU11221.1"/>
    <property type="molecule type" value="Genomic_DNA"/>
</dbReference>
<dbReference type="AlphaFoldDB" id="A0A485LTQ2"/>
<protein>
    <submittedName>
        <fullName evidence="1">Uncharacterized protein</fullName>
    </submittedName>
</protein>
<reference evidence="1" key="1">
    <citation type="submission" date="2019-03" db="EMBL/GenBank/DDBJ databases">
        <authorList>
            <person name="Hao L."/>
        </authorList>
    </citation>
    <scope>NUCLEOTIDE SEQUENCE</scope>
</reference>
<sequence>MIDFHKSSHYPLYEITMGQGLRAALKAFFGARDSFRLFSGTGVMRRGRKEKGGPREEYLSLHVRVARFSFHACILDRRYGPGLL</sequence>
<evidence type="ECO:0000313" key="1">
    <source>
        <dbReference type="EMBL" id="VFU11221.1"/>
    </source>
</evidence>
<name>A0A485LTQ2_9ZZZZ</name>
<proteinExistence type="predicted"/>
<accession>A0A485LTQ2</accession>
<organism evidence="1">
    <name type="scientific">anaerobic digester metagenome</name>
    <dbReference type="NCBI Taxonomy" id="1263854"/>
    <lineage>
        <taxon>unclassified sequences</taxon>
        <taxon>metagenomes</taxon>
        <taxon>ecological metagenomes</taxon>
    </lineage>
</organism>
<gene>
    <name evidence="1" type="ORF">SCFA_100011</name>
</gene>